<evidence type="ECO:0000313" key="9">
    <source>
        <dbReference type="EMBL" id="MDI1490905.1"/>
    </source>
</evidence>
<evidence type="ECO:0000256" key="6">
    <source>
        <dbReference type="SAM" id="MobiDB-lite"/>
    </source>
</evidence>
<evidence type="ECO:0000313" key="10">
    <source>
        <dbReference type="Proteomes" id="UP001161017"/>
    </source>
</evidence>
<feature type="transmembrane region" description="Helical" evidence="7">
    <location>
        <begin position="202"/>
        <end position="224"/>
    </location>
</feature>
<keyword evidence="3 7" id="KW-0812">Transmembrane</keyword>
<feature type="compositionally biased region" description="Polar residues" evidence="6">
    <location>
        <begin position="1"/>
        <end position="22"/>
    </location>
</feature>
<feature type="transmembrane region" description="Helical" evidence="7">
    <location>
        <begin position="493"/>
        <end position="516"/>
    </location>
</feature>
<evidence type="ECO:0000256" key="5">
    <source>
        <dbReference type="ARBA" id="ARBA00023136"/>
    </source>
</evidence>
<dbReference type="Gene3D" id="1.20.1250.20">
    <property type="entry name" value="MFS general substrate transporter like domains"/>
    <property type="match status" value="2"/>
</dbReference>
<dbReference type="GO" id="GO:0015174">
    <property type="term" value="F:basic amino acid transmembrane transporter activity"/>
    <property type="evidence" value="ECO:0007669"/>
    <property type="project" value="TreeGrafter"/>
</dbReference>
<dbReference type="PANTHER" id="PTHR23501">
    <property type="entry name" value="MAJOR FACILITATOR SUPERFAMILY"/>
    <property type="match status" value="1"/>
</dbReference>
<feature type="transmembrane region" description="Helical" evidence="7">
    <location>
        <begin position="402"/>
        <end position="430"/>
    </location>
</feature>
<sequence length="643" mass="67141">MQQISPSPTETSVLLPNKSSSPGPAPNHPCPIDTKNITRPRLVTIILLTWIGSFLAALDSTITSTLALAISSSFPASSSSSPSALIPTLASAYLIALTIVQPLSGKVTDIFGRRSGFLWCLFLFALGNGVSAIAKEAWVVVMGRVFAGLGGGGLNSISTFVGTDLVPLRNRGIVQGVGMVTYGVGIGLGGALGGAIGETWGWRWAFGMLVPITALLWIVGWIIVPGMERLTFQQLEARGLSHHRSLFWHRVKRVDFIGSALLTLGLGILLWSLNHTSTPTTTSPFPATTTHSGLLALTLPLSVLALLLFLLYESRFATEPIIPPSLLFNTDRTVPLAGLTACFVSMSTYILTFYVPLYFAVRGNSPHEVGIRLLPESAGTALGSLGAGLVTRKVRGYGVTKLVALSVFVAAGVGFAVAAGGPVGFAVVAAGDGGTLTPDSAATAATTATTKIWLEELFLFLKGLGFGGMLTTMLLATLSAVRKSDGALVTGMMYAFRSTGATVGVAVAGWVFQAVLRAETVGMPLFEGGDDDVGTEVVSGGMWWKHGSERAAGTVEGTSGAGWMAQLCRTTTPAAVRWGRKGELVCEIEMAEAYLAALRGVFLLAVGFACLGLFCGAFTKNFALGAAEEKVGREEEGGEGDDV</sequence>
<gene>
    <name evidence="9" type="ORF">OHK93_002110</name>
</gene>
<dbReference type="PROSITE" id="PS50850">
    <property type="entry name" value="MFS"/>
    <property type="match status" value="1"/>
</dbReference>
<feature type="transmembrane region" description="Helical" evidence="7">
    <location>
        <begin position="333"/>
        <end position="357"/>
    </location>
</feature>
<feature type="domain" description="Major facilitator superfamily (MFS) profile" evidence="8">
    <location>
        <begin position="45"/>
        <end position="624"/>
    </location>
</feature>
<feature type="region of interest" description="Disordered" evidence="6">
    <location>
        <begin position="1"/>
        <end position="33"/>
    </location>
</feature>
<protein>
    <recommendedName>
        <fullName evidence="8">Major facilitator superfamily (MFS) profile domain-containing protein</fullName>
    </recommendedName>
</protein>
<dbReference type="AlphaFoldDB" id="A0AA43TYD8"/>
<dbReference type="SUPFAM" id="SSF103473">
    <property type="entry name" value="MFS general substrate transporter"/>
    <property type="match status" value="1"/>
</dbReference>
<accession>A0AA43TYD8</accession>
<keyword evidence="5 7" id="KW-0472">Membrane</keyword>
<dbReference type="Pfam" id="PF07690">
    <property type="entry name" value="MFS_1"/>
    <property type="match status" value="1"/>
</dbReference>
<feature type="transmembrane region" description="Helical" evidence="7">
    <location>
        <begin position="254"/>
        <end position="273"/>
    </location>
</feature>
<comment type="subcellular location">
    <subcellularLocation>
        <location evidence="1">Endomembrane system</location>
        <topology evidence="1">Multi-pass membrane protein</topology>
    </subcellularLocation>
</comment>
<evidence type="ECO:0000256" key="3">
    <source>
        <dbReference type="ARBA" id="ARBA00022692"/>
    </source>
</evidence>
<evidence type="ECO:0000259" key="8">
    <source>
        <dbReference type="PROSITE" id="PS50850"/>
    </source>
</evidence>
<dbReference type="GO" id="GO:0000329">
    <property type="term" value="C:fungal-type vacuole membrane"/>
    <property type="evidence" value="ECO:0007669"/>
    <property type="project" value="TreeGrafter"/>
</dbReference>
<feature type="transmembrane region" description="Helical" evidence="7">
    <location>
        <begin position="173"/>
        <end position="196"/>
    </location>
</feature>
<dbReference type="EMBL" id="JAPUFD010000013">
    <property type="protein sequence ID" value="MDI1490905.1"/>
    <property type="molecule type" value="Genomic_DNA"/>
</dbReference>
<keyword evidence="4 7" id="KW-1133">Transmembrane helix</keyword>
<proteinExistence type="predicted"/>
<reference evidence="9" key="1">
    <citation type="journal article" date="2023" name="Genome Biol. Evol.">
        <title>First Whole Genome Sequence and Flow Cytometry Genome Size Data for the Lichen-Forming Fungus Ramalina farinacea (Ascomycota).</title>
        <authorList>
            <person name="Llewellyn T."/>
            <person name="Mian S."/>
            <person name="Hill R."/>
            <person name="Leitch I.J."/>
            <person name="Gaya E."/>
        </authorList>
    </citation>
    <scope>NUCLEOTIDE SEQUENCE</scope>
    <source>
        <strain evidence="9">LIQ254RAFAR</strain>
    </source>
</reference>
<organism evidence="9 10">
    <name type="scientific">Ramalina farinacea</name>
    <dbReference type="NCBI Taxonomy" id="258253"/>
    <lineage>
        <taxon>Eukaryota</taxon>
        <taxon>Fungi</taxon>
        <taxon>Dikarya</taxon>
        <taxon>Ascomycota</taxon>
        <taxon>Pezizomycotina</taxon>
        <taxon>Lecanoromycetes</taxon>
        <taxon>OSLEUM clade</taxon>
        <taxon>Lecanoromycetidae</taxon>
        <taxon>Lecanorales</taxon>
        <taxon>Lecanorineae</taxon>
        <taxon>Ramalinaceae</taxon>
        <taxon>Ramalina</taxon>
    </lineage>
</organism>
<keyword evidence="2" id="KW-0813">Transport</keyword>
<feature type="transmembrane region" description="Helical" evidence="7">
    <location>
        <begin position="457"/>
        <end position="481"/>
    </location>
</feature>
<evidence type="ECO:0000256" key="7">
    <source>
        <dbReference type="SAM" id="Phobius"/>
    </source>
</evidence>
<feature type="transmembrane region" description="Helical" evidence="7">
    <location>
        <begin position="45"/>
        <end position="72"/>
    </location>
</feature>
<feature type="transmembrane region" description="Helical" evidence="7">
    <location>
        <begin position="116"/>
        <end position="134"/>
    </location>
</feature>
<dbReference type="InterPro" id="IPR020846">
    <property type="entry name" value="MFS_dom"/>
</dbReference>
<name>A0AA43TYD8_9LECA</name>
<feature type="transmembrane region" description="Helical" evidence="7">
    <location>
        <begin position="293"/>
        <end position="312"/>
    </location>
</feature>
<feature type="transmembrane region" description="Helical" evidence="7">
    <location>
        <begin position="593"/>
        <end position="614"/>
    </location>
</feature>
<dbReference type="Proteomes" id="UP001161017">
    <property type="component" value="Unassembled WGS sequence"/>
</dbReference>
<evidence type="ECO:0000256" key="2">
    <source>
        <dbReference type="ARBA" id="ARBA00022448"/>
    </source>
</evidence>
<keyword evidence="10" id="KW-1185">Reference proteome</keyword>
<feature type="transmembrane region" description="Helical" evidence="7">
    <location>
        <begin position="84"/>
        <end position="104"/>
    </location>
</feature>
<dbReference type="InterPro" id="IPR011701">
    <property type="entry name" value="MFS"/>
</dbReference>
<dbReference type="InterPro" id="IPR036259">
    <property type="entry name" value="MFS_trans_sf"/>
</dbReference>
<comment type="caution">
    <text evidence="9">The sequence shown here is derived from an EMBL/GenBank/DDBJ whole genome shotgun (WGS) entry which is preliminary data.</text>
</comment>
<dbReference type="GO" id="GO:0012505">
    <property type="term" value="C:endomembrane system"/>
    <property type="evidence" value="ECO:0007669"/>
    <property type="project" value="UniProtKB-SubCell"/>
</dbReference>
<evidence type="ECO:0000256" key="4">
    <source>
        <dbReference type="ARBA" id="ARBA00022989"/>
    </source>
</evidence>
<dbReference type="PANTHER" id="PTHR23501:SF191">
    <property type="entry name" value="VACUOLAR BASIC AMINO ACID TRANSPORTER 4"/>
    <property type="match status" value="1"/>
</dbReference>
<evidence type="ECO:0000256" key="1">
    <source>
        <dbReference type="ARBA" id="ARBA00004127"/>
    </source>
</evidence>